<dbReference type="PROSITE" id="PS51145">
    <property type="entry name" value="ZU5"/>
    <property type="match status" value="2"/>
</dbReference>
<keyword evidence="3" id="KW-0963">Cytoplasm</keyword>
<comment type="subcellular location">
    <subcellularLocation>
        <location evidence="2">Cytoplasm</location>
    </subcellularLocation>
    <subcellularLocation>
        <location evidence="1">Membrane</location>
    </subcellularLocation>
</comment>
<accession>A0A6A5DPU8</accession>
<evidence type="ECO:0000256" key="3">
    <source>
        <dbReference type="ARBA" id="ARBA00022490"/>
    </source>
</evidence>
<feature type="repeat" description="ANK" evidence="7">
    <location>
        <begin position="695"/>
        <end position="727"/>
    </location>
</feature>
<feature type="repeat" description="ANK" evidence="7">
    <location>
        <begin position="113"/>
        <end position="145"/>
    </location>
</feature>
<feature type="repeat" description="ANK" evidence="7">
    <location>
        <begin position="332"/>
        <end position="364"/>
    </location>
</feature>
<gene>
    <name evidence="9" type="ORF">PFLUV_G00240590</name>
</gene>
<dbReference type="Gene3D" id="1.25.40.20">
    <property type="entry name" value="Ankyrin repeat-containing domain"/>
    <property type="match status" value="3"/>
</dbReference>
<dbReference type="Pfam" id="PF00023">
    <property type="entry name" value="Ank"/>
    <property type="match status" value="4"/>
</dbReference>
<comment type="caution">
    <text evidence="9">The sequence shown here is derived from an EMBL/GenBank/DDBJ whole genome shotgun (WGS) entry which is preliminary data.</text>
</comment>
<evidence type="ECO:0000313" key="9">
    <source>
        <dbReference type="EMBL" id="KAF1373601.1"/>
    </source>
</evidence>
<dbReference type="InterPro" id="IPR051165">
    <property type="entry name" value="Multifunctional_ANK_Repeat"/>
</dbReference>
<dbReference type="FunFam" id="2.60.220.30:FF:000002">
    <property type="entry name" value="Ankyrin-3 isoform 2"/>
    <property type="match status" value="1"/>
</dbReference>
<evidence type="ECO:0000256" key="1">
    <source>
        <dbReference type="ARBA" id="ARBA00004370"/>
    </source>
</evidence>
<dbReference type="FunFam" id="1.25.40.20:FF:000003">
    <property type="entry name" value="Ankyrin, isoform B"/>
    <property type="match status" value="1"/>
</dbReference>
<reference evidence="9 10" key="1">
    <citation type="submission" date="2019-06" db="EMBL/GenBank/DDBJ databases">
        <title>A chromosome-scale genome assembly of the European perch, Perca fluviatilis.</title>
        <authorList>
            <person name="Roques C."/>
            <person name="Zahm M."/>
            <person name="Cabau C."/>
            <person name="Klopp C."/>
            <person name="Bouchez O."/>
            <person name="Donnadieu C."/>
            <person name="Kuhl H."/>
            <person name="Gislard M."/>
            <person name="Guendouz S."/>
            <person name="Journot L."/>
            <person name="Haffray P."/>
            <person name="Bestin A."/>
            <person name="Morvezen R."/>
            <person name="Feron R."/>
            <person name="Wen M."/>
            <person name="Jouanno E."/>
            <person name="Herpin A."/>
            <person name="Schartl M."/>
            <person name="Postlethwait J."/>
            <person name="Schaerlinger B."/>
            <person name="Chardard D."/>
            <person name="Lecocq T."/>
            <person name="Poncet C."/>
            <person name="Jaffrelo L."/>
            <person name="Lampietro C."/>
            <person name="Guiguen Y."/>
        </authorList>
    </citation>
    <scope>NUCLEOTIDE SEQUENCE [LARGE SCALE GENOMIC DNA]</scope>
    <source>
        <tissue evidence="9">Blood</tissue>
    </source>
</reference>
<evidence type="ECO:0000259" key="8">
    <source>
        <dbReference type="PROSITE" id="PS51145"/>
    </source>
</evidence>
<dbReference type="Proteomes" id="UP000465112">
    <property type="component" value="Chromosome 21"/>
</dbReference>
<feature type="repeat" description="ANK" evidence="7">
    <location>
        <begin position="47"/>
        <end position="79"/>
    </location>
</feature>
<keyword evidence="6" id="KW-0472">Membrane</keyword>
<dbReference type="FunFam" id="1.25.40.20:FF:000002">
    <property type="entry name" value="Ankyrin-2 isoform 2"/>
    <property type="match status" value="1"/>
</dbReference>
<feature type="repeat" description="ANK" evidence="7">
    <location>
        <begin position="398"/>
        <end position="430"/>
    </location>
</feature>
<dbReference type="PROSITE" id="PS50088">
    <property type="entry name" value="ANK_REPEAT"/>
    <property type="match status" value="19"/>
</dbReference>
<dbReference type="EMBL" id="VHII01000021">
    <property type="protein sequence ID" value="KAF1373601.1"/>
    <property type="molecule type" value="Genomic_DNA"/>
</dbReference>
<dbReference type="PANTHER" id="PTHR24123:SF74">
    <property type="entry name" value="ANKYRIN 3"/>
    <property type="match status" value="1"/>
</dbReference>
<feature type="repeat" description="ANK" evidence="7">
    <location>
        <begin position="629"/>
        <end position="661"/>
    </location>
</feature>
<evidence type="ECO:0000313" key="10">
    <source>
        <dbReference type="Proteomes" id="UP000465112"/>
    </source>
</evidence>
<dbReference type="PROSITE" id="PS50297">
    <property type="entry name" value="ANK_REP_REGION"/>
    <property type="match status" value="19"/>
</dbReference>
<dbReference type="InterPro" id="IPR002110">
    <property type="entry name" value="Ankyrin_rpt"/>
</dbReference>
<evidence type="ECO:0000256" key="5">
    <source>
        <dbReference type="ARBA" id="ARBA00023043"/>
    </source>
</evidence>
<dbReference type="SMART" id="SM00248">
    <property type="entry name" value="ANK"/>
    <property type="match status" value="20"/>
</dbReference>
<dbReference type="Pfam" id="PF17809">
    <property type="entry name" value="UPA_2"/>
    <property type="match status" value="1"/>
</dbReference>
<feature type="repeat" description="ANK" evidence="7">
    <location>
        <begin position="216"/>
        <end position="248"/>
    </location>
</feature>
<dbReference type="Gene3D" id="2.60.40.2660">
    <property type="match status" value="1"/>
</dbReference>
<feature type="domain" description="ZU5" evidence="8">
    <location>
        <begin position="1096"/>
        <end position="1243"/>
    </location>
</feature>
<feature type="repeat" description="ANK" evidence="7">
    <location>
        <begin position="249"/>
        <end position="281"/>
    </location>
</feature>
<dbReference type="GO" id="GO:0016020">
    <property type="term" value="C:membrane"/>
    <property type="evidence" value="ECO:0007669"/>
    <property type="project" value="UniProtKB-SubCell"/>
</dbReference>
<feature type="repeat" description="ANK" evidence="7">
    <location>
        <begin position="464"/>
        <end position="496"/>
    </location>
</feature>
<dbReference type="InterPro" id="IPR040745">
    <property type="entry name" value="Ankyrin_UPA"/>
</dbReference>
<keyword evidence="10" id="KW-1185">Reference proteome</keyword>
<dbReference type="Pfam" id="PF12796">
    <property type="entry name" value="Ank_2"/>
    <property type="match status" value="5"/>
</dbReference>
<feature type="repeat" description="ANK" evidence="7">
    <location>
        <begin position="80"/>
        <end position="112"/>
    </location>
</feature>
<dbReference type="Pfam" id="PF13637">
    <property type="entry name" value="Ank_4"/>
    <property type="match status" value="2"/>
</dbReference>
<feature type="repeat" description="ANK" evidence="7">
    <location>
        <begin position="146"/>
        <end position="169"/>
    </location>
</feature>
<dbReference type="SUPFAM" id="SSF48403">
    <property type="entry name" value="Ankyrin repeat"/>
    <property type="match status" value="2"/>
</dbReference>
<evidence type="ECO:0000256" key="4">
    <source>
        <dbReference type="ARBA" id="ARBA00022737"/>
    </source>
</evidence>
<feature type="repeat" description="ANK" evidence="7">
    <location>
        <begin position="431"/>
        <end position="463"/>
    </location>
</feature>
<protein>
    <recommendedName>
        <fullName evidence="8">ZU5 domain-containing protein</fullName>
    </recommendedName>
</protein>
<proteinExistence type="predicted"/>
<dbReference type="FunFam" id="2.60.220.30:FF:000001">
    <property type="entry name" value="Ankyrin-3 isoform 2"/>
    <property type="match status" value="1"/>
</dbReference>
<dbReference type="PRINTS" id="PR01415">
    <property type="entry name" value="ANKYRIN"/>
</dbReference>
<feature type="repeat" description="ANK" evidence="7">
    <location>
        <begin position="662"/>
        <end position="694"/>
    </location>
</feature>
<feature type="repeat" description="ANK" evidence="7">
    <location>
        <begin position="365"/>
        <end position="397"/>
    </location>
</feature>
<feature type="domain" description="ZU5" evidence="8">
    <location>
        <begin position="939"/>
        <end position="1094"/>
    </location>
</feature>
<dbReference type="Gene3D" id="2.60.220.30">
    <property type="match status" value="2"/>
</dbReference>
<feature type="repeat" description="ANK" evidence="7">
    <location>
        <begin position="563"/>
        <end position="595"/>
    </location>
</feature>
<feature type="repeat" description="ANK" evidence="7">
    <location>
        <begin position="596"/>
        <end position="628"/>
    </location>
</feature>
<dbReference type="InterPro" id="IPR000906">
    <property type="entry name" value="ZU5_dom"/>
</dbReference>
<dbReference type="Pfam" id="PF00791">
    <property type="entry name" value="ZU5"/>
    <property type="match status" value="1"/>
</dbReference>
<evidence type="ECO:0000256" key="7">
    <source>
        <dbReference type="PROSITE-ProRule" id="PRU00023"/>
    </source>
</evidence>
<feature type="repeat" description="ANK" evidence="7">
    <location>
        <begin position="282"/>
        <end position="314"/>
    </location>
</feature>
<keyword evidence="5 7" id="KW-0040">ANK repeat</keyword>
<feature type="repeat" description="ANK" evidence="7">
    <location>
        <begin position="530"/>
        <end position="562"/>
    </location>
</feature>
<dbReference type="FunFam" id="2.60.40.2660:FF:000001">
    <property type="entry name" value="Ankyrin-3 isoform 2"/>
    <property type="match status" value="1"/>
</dbReference>
<name>A0A6A5DPU8_PERFL</name>
<organism evidence="9 10">
    <name type="scientific">Perca fluviatilis</name>
    <name type="common">European perch</name>
    <dbReference type="NCBI Taxonomy" id="8168"/>
    <lineage>
        <taxon>Eukaryota</taxon>
        <taxon>Metazoa</taxon>
        <taxon>Chordata</taxon>
        <taxon>Craniata</taxon>
        <taxon>Vertebrata</taxon>
        <taxon>Euteleostomi</taxon>
        <taxon>Actinopterygii</taxon>
        <taxon>Neopterygii</taxon>
        <taxon>Teleostei</taxon>
        <taxon>Neoteleostei</taxon>
        <taxon>Acanthomorphata</taxon>
        <taxon>Eupercaria</taxon>
        <taxon>Perciformes</taxon>
        <taxon>Percoidei</taxon>
        <taxon>Percidae</taxon>
        <taxon>Percinae</taxon>
        <taxon>Perca</taxon>
    </lineage>
</organism>
<dbReference type="PANTHER" id="PTHR24123">
    <property type="entry name" value="ANKYRIN REPEAT-CONTAINING"/>
    <property type="match status" value="1"/>
</dbReference>
<sequence length="1435" mass="156804">MAVEEAADYLAETDVNASYLRSARAGNLEKALDYLKNGVDINICNQNGLNALHLASKEGHVEVVAELIKQGANVDASTKKGNTALHIASLAGQTDVVKELVTHSANVNAQSQNGFTPLYMAAQENHMEVVQYLLDHGSSQSIATEDGFTPLAVALQQGHDQVVSLLLENDTKGKVRLPALHIAARKDDTKAAALLLQNDHNADVESKMMVNRTTESGFTPLHIAAHYGNINVATLLLNRGAAVDFKARNDITPLHVASKRGNGNMVRLLLERGAKIDARTKDGLTPLHCGARSGHEQVVEMLLDRGAPILSKTKVAKVIVDKKANPNAKALNGFTPLHIACKKNRVKVMELLLKHGASIQAVTESGLTPIHVAAFMGHDNIVHQLIHHGASPNTSNVRGETALHMAARAGQTNVVRYLIQNGARVDAKAKDEQTPLHISSRLGKQDIVHQLLANGACPDATTNSGYTPLHLAAREGHRDVASGLLDQGASLGIITKKGFTPLHVAAKYGKIEVANLLLQKNAPSDAAGKSGLTPLHVAAHYDNQKVALLLLNQGASPHAAAKNGYTPLHIAAKKNQMEITTTLLEYGASTNTVTRQGITPLHLAAQEGNVDIVTLLLARDAPINMGNKSGLTPLHLAAQEDKVNVAEVLVNQGATIDPETKLGYTPLHVACHYGNVKMVNFLLKNQAKVNAKTKNGYTPLHQAAQQGHTHIINLLLHHGASPNELTANGNSALSIARRLGYISVVDTLKVVTEETLTTQTVIEKHKMNVPETMNEVLDMSDDEVCKANVPEMITEDYISDVEEEMDVGNICISYSCDDAMTGDTDKYLAPQDLRELGDDSLPQEGYMGFSVGARSQSLRSFSSDRSHTLNRSSFTRDSMMIEEMLAPNKEMHLAVAKDCDNDSLRRYSWTADALDNVNLVSSPIHSGFSSPLPQYDSRFLVSFMVDARGGSMRGSRHNGMRIIIPPRKCTAPTRITCRLVKRHKLASPPPMVEGEGLASRLVEVGPAGAQFLGPVIVEIPHFGSMRGQERELILLRSENGESWKEHLYDYKSDDLNQLLSGMDEELDSPEELERKRICRIITKDFPQYFAVVSRIRQETNQMGPEGGTLCSRSIPLVQASFPEGALTKKIKVGLQAQPVPDETVKKILGNRATFSPIVTVEPRRRKFHKPITMTIPVPPLSGEGLTNGYKGDCTPCLRLLCSITGGTSPAQWEDITGTTPLTFINDCVSFTTNVSARFWLADCHQIPETVGLAMQLYRELICVPYMAKFVVFAKTNDPVESSLRCFCMTDDKVDKTLEQQENFEEVARSKDIEVLEGRPIYVDCYGNLAPLTKGGQQLVLNFYAFKENRLPFCVKVRDPSQEPCGRLTFLKECKTIKGLPQTAVCNLNITLPAVKKEMESDAEDETEKPERRHTFASLALRKRFSYLAEPALSEF</sequence>
<dbReference type="GO" id="GO:0005737">
    <property type="term" value="C:cytoplasm"/>
    <property type="evidence" value="ECO:0007669"/>
    <property type="project" value="UniProtKB-SubCell"/>
</dbReference>
<dbReference type="SMART" id="SM00218">
    <property type="entry name" value="ZU5"/>
    <property type="match status" value="1"/>
</dbReference>
<keyword evidence="4" id="KW-0677">Repeat</keyword>
<feature type="repeat" description="ANK" evidence="7">
    <location>
        <begin position="497"/>
        <end position="529"/>
    </location>
</feature>
<evidence type="ECO:0000256" key="6">
    <source>
        <dbReference type="ARBA" id="ARBA00023136"/>
    </source>
</evidence>
<dbReference type="InterPro" id="IPR036770">
    <property type="entry name" value="Ankyrin_rpt-contain_sf"/>
</dbReference>
<evidence type="ECO:0000256" key="2">
    <source>
        <dbReference type="ARBA" id="ARBA00004496"/>
    </source>
</evidence>